<evidence type="ECO:0000256" key="3">
    <source>
        <dbReference type="SAM" id="Phobius"/>
    </source>
</evidence>
<keyword evidence="2" id="KW-0106">Calcium</keyword>
<dbReference type="Proteomes" id="UP001178507">
    <property type="component" value="Unassembled WGS sequence"/>
</dbReference>
<dbReference type="Pfam" id="PF00168">
    <property type="entry name" value="C2"/>
    <property type="match status" value="1"/>
</dbReference>
<dbReference type="Gene3D" id="2.60.40.150">
    <property type="entry name" value="C2 domain"/>
    <property type="match status" value="1"/>
</dbReference>
<protein>
    <recommendedName>
        <fullName evidence="4">C2 domain-containing protein</fullName>
    </recommendedName>
</protein>
<evidence type="ECO:0000259" key="4">
    <source>
        <dbReference type="PROSITE" id="PS50004"/>
    </source>
</evidence>
<dbReference type="SMART" id="SM00239">
    <property type="entry name" value="C2"/>
    <property type="match status" value="1"/>
</dbReference>
<feature type="domain" description="C2" evidence="4">
    <location>
        <begin position="66"/>
        <end position="185"/>
    </location>
</feature>
<dbReference type="PROSITE" id="PS50004">
    <property type="entry name" value="C2"/>
    <property type="match status" value="1"/>
</dbReference>
<dbReference type="SUPFAM" id="SSF49562">
    <property type="entry name" value="C2 domain (Calcium/lipid-binding domain, CaLB)"/>
    <property type="match status" value="1"/>
</dbReference>
<gene>
    <name evidence="5" type="ORF">EVOR1521_LOCUS31346</name>
</gene>
<proteinExistence type="predicted"/>
<feature type="transmembrane region" description="Helical" evidence="3">
    <location>
        <begin position="413"/>
        <end position="442"/>
    </location>
</feature>
<dbReference type="EMBL" id="CAUJNA010003826">
    <property type="protein sequence ID" value="CAJ1410540.1"/>
    <property type="molecule type" value="Genomic_DNA"/>
</dbReference>
<reference evidence="5" key="1">
    <citation type="submission" date="2023-08" db="EMBL/GenBank/DDBJ databases">
        <authorList>
            <person name="Chen Y."/>
            <person name="Shah S."/>
            <person name="Dougan E. K."/>
            <person name="Thang M."/>
            <person name="Chan C."/>
        </authorList>
    </citation>
    <scope>NUCLEOTIDE SEQUENCE</scope>
</reference>
<evidence type="ECO:0000313" key="6">
    <source>
        <dbReference type="Proteomes" id="UP001178507"/>
    </source>
</evidence>
<keyword evidence="3" id="KW-0812">Transmembrane</keyword>
<feature type="non-terminal residue" evidence="5">
    <location>
        <position position="1"/>
    </location>
</feature>
<feature type="transmembrane region" description="Helical" evidence="3">
    <location>
        <begin position="389"/>
        <end position="407"/>
    </location>
</feature>
<dbReference type="InterPro" id="IPR035892">
    <property type="entry name" value="C2_domain_sf"/>
</dbReference>
<dbReference type="CDD" id="cd00030">
    <property type="entry name" value="C2"/>
    <property type="match status" value="1"/>
</dbReference>
<keyword evidence="3" id="KW-0472">Membrane</keyword>
<keyword evidence="1" id="KW-0479">Metal-binding</keyword>
<organism evidence="5 6">
    <name type="scientific">Effrenium voratum</name>
    <dbReference type="NCBI Taxonomy" id="2562239"/>
    <lineage>
        <taxon>Eukaryota</taxon>
        <taxon>Sar</taxon>
        <taxon>Alveolata</taxon>
        <taxon>Dinophyceae</taxon>
        <taxon>Suessiales</taxon>
        <taxon>Symbiodiniaceae</taxon>
        <taxon>Effrenium</taxon>
    </lineage>
</organism>
<dbReference type="InterPro" id="IPR000008">
    <property type="entry name" value="C2_dom"/>
</dbReference>
<evidence type="ECO:0000313" key="5">
    <source>
        <dbReference type="EMBL" id="CAJ1410540.1"/>
    </source>
</evidence>
<comment type="caution">
    <text evidence="5">The sequence shown here is derived from an EMBL/GenBank/DDBJ whole genome shotgun (WGS) entry which is preliminary data.</text>
</comment>
<accession>A0AA36NFB4</accession>
<keyword evidence="6" id="KW-1185">Reference proteome</keyword>
<keyword evidence="3" id="KW-1133">Transmembrane helix</keyword>
<name>A0AA36NFB4_9DINO</name>
<dbReference type="AlphaFoldDB" id="A0AA36NFB4"/>
<dbReference type="PANTHER" id="PTHR45911">
    <property type="entry name" value="C2 DOMAIN-CONTAINING PROTEIN"/>
    <property type="match status" value="1"/>
</dbReference>
<evidence type="ECO:0000256" key="2">
    <source>
        <dbReference type="ARBA" id="ARBA00022837"/>
    </source>
</evidence>
<sequence length="702" mass="79670">MHADLEAPLLLEKEDEQSKVTGVLKRFGRAAAEYLGPPIIRFASRDSSFSQLSNRFQLQREPFGQSFSKLLSGAQTNLETVGPYARLHLKVHRASRLLALDYCGTSDPYVEVWVNDIKQVKSKHVNFTLNPTWDFSEIIDIWSPFSIVTLRVVDWDRVTEDDPIGFVDFCVADLEPNGPEVRGWLELRKMSKMQKNARKRFLEHRRLRDDDLSDEDNEIDTEVIKDEDLTTSNGTATVGTTSSLAATKYRKLARSLTERKLKLKSAMGSASETAKRRLHVPCCGAAPNEDSKPTSRFFRKKALNAGQVEVSLRLEPTVASQEATAPLPELLYTAVVQPERIHDVIKNAEWYACCLPEPTFAEAETFLSPASIKHFMEEIMEMTEVFNQVFLWPYLNILLLIAGWYYWPLSAAALLFFWICVAWAADMVFTLPLLLLAMIMLLRDRNWANRLLAHPRVVPLNQTGFEMVAFLGNSKGMAVWLKRLVKDRGGWIEGVSAFKEFAKHLHKDGVPVQSFESLLETLQSQPWIAWHGKQKKCHCGLTLECWGRGSIRLDEGWCCYGQRSRGQDMAKNGRFCSLGLHLSTGHHLGRQRYHCTKCAQTRRVDETDGPAPGNYCGKCARGNRGSYLVSLLDSSAMRQLPIWRSLFMKAVKEWLTDHEPFLDLARDLLKSAVRMLDWIRDSEALHSSICTCCIGLSLTLYA</sequence>
<dbReference type="GO" id="GO:0046872">
    <property type="term" value="F:metal ion binding"/>
    <property type="evidence" value="ECO:0007669"/>
    <property type="project" value="UniProtKB-KW"/>
</dbReference>
<evidence type="ECO:0000256" key="1">
    <source>
        <dbReference type="ARBA" id="ARBA00022723"/>
    </source>
</evidence>